<feature type="repeat" description="ANK" evidence="3">
    <location>
        <begin position="874"/>
        <end position="906"/>
    </location>
</feature>
<evidence type="ECO:0000256" key="3">
    <source>
        <dbReference type="PROSITE-ProRule" id="PRU00023"/>
    </source>
</evidence>
<evidence type="ECO:0000313" key="9">
    <source>
        <dbReference type="EMBL" id="RSL82714.1"/>
    </source>
</evidence>
<feature type="domain" description="Nephrocystin 3-like N-terminal" evidence="8">
    <location>
        <begin position="358"/>
        <end position="482"/>
    </location>
</feature>
<dbReference type="Pfam" id="PF24883">
    <property type="entry name" value="NPHP3_N"/>
    <property type="match status" value="1"/>
</dbReference>
<reference evidence="9 10" key="1">
    <citation type="submission" date="2017-06" db="EMBL/GenBank/DDBJ databases">
        <title>Comparative genomic analysis of Ambrosia Fusariam Clade fungi.</title>
        <authorList>
            <person name="Stajich J.E."/>
            <person name="Carrillo J."/>
            <person name="Kijimoto T."/>
            <person name="Eskalen A."/>
            <person name="O'Donnell K."/>
            <person name="Kasson M."/>
        </authorList>
    </citation>
    <scope>NUCLEOTIDE SEQUENCE [LARGE SCALE GENOMIC DNA]</scope>
    <source>
        <strain evidence="9 10">NRRL62579</strain>
    </source>
</reference>
<feature type="compositionally biased region" description="Basic and acidic residues" evidence="4">
    <location>
        <begin position="2079"/>
        <end position="2090"/>
    </location>
</feature>
<evidence type="ECO:0000259" key="6">
    <source>
        <dbReference type="Pfam" id="PF17107"/>
    </source>
</evidence>
<protein>
    <submittedName>
        <fullName evidence="9">Uncharacterized protein</fullName>
    </submittedName>
</protein>
<keyword evidence="5" id="KW-1133">Transmembrane helix</keyword>
<feature type="compositionally biased region" description="Polar residues" evidence="4">
    <location>
        <begin position="2180"/>
        <end position="2196"/>
    </location>
</feature>
<dbReference type="InterPro" id="IPR056884">
    <property type="entry name" value="NPHP3-like_N"/>
</dbReference>
<dbReference type="Pfam" id="PF22939">
    <property type="entry name" value="WHD_GPIID"/>
    <property type="match status" value="1"/>
</dbReference>
<keyword evidence="5" id="KW-0812">Transmembrane</keyword>
<comment type="caution">
    <text evidence="9">The sequence shown here is derived from an EMBL/GenBank/DDBJ whole genome shotgun (WGS) entry which is preliminary data.</text>
</comment>
<evidence type="ECO:0000259" key="8">
    <source>
        <dbReference type="Pfam" id="PF24883"/>
    </source>
</evidence>
<feature type="repeat" description="ANK" evidence="3">
    <location>
        <begin position="1005"/>
        <end position="1037"/>
    </location>
</feature>
<proteinExistence type="predicted"/>
<feature type="compositionally biased region" description="Polar residues" evidence="4">
    <location>
        <begin position="2095"/>
        <end position="2116"/>
    </location>
</feature>
<feature type="transmembrane region" description="Helical" evidence="5">
    <location>
        <begin position="2214"/>
        <end position="2238"/>
    </location>
</feature>
<evidence type="ECO:0000256" key="4">
    <source>
        <dbReference type="SAM" id="MobiDB-lite"/>
    </source>
</evidence>
<feature type="domain" description="GPI inositol-deacylase winged helix" evidence="7">
    <location>
        <begin position="585"/>
        <end position="674"/>
    </location>
</feature>
<gene>
    <name evidence="9" type="ORF">CEP52_016898</name>
</gene>
<keyword evidence="5" id="KW-0472">Membrane</keyword>
<evidence type="ECO:0000256" key="5">
    <source>
        <dbReference type="SAM" id="Phobius"/>
    </source>
</evidence>
<evidence type="ECO:0000313" key="10">
    <source>
        <dbReference type="Proteomes" id="UP000287144"/>
    </source>
</evidence>
<sequence>MALSLPPPNAAAAARSFISLEGLMSLSLSTSSGFHTHSFARLSFLSKMLPLRNSRMVPVYYLNGYIIGKAKLNRVTEFLPDSRLPEPRKTRNPKREMDPLSIIASTIAIVEAVSSTYKAIQHLRGLPDEFKEVNQNLPLAQDTLALARDHLQGLALDDSSKNAIQPVVSDCKERAKMLQEIFEKVEKRAKNAKDGSVLDFYRTSLLRLGKAHRVETLMRGILRDLDSLATNQLFKTATQSQTAQLKEAIDQLSNVESLVSDSEFDSPWTNSQHIASGGTGYQSNITGQDHKIVSGSGQQYIVSGSGHTMNFGQSSEKPKTRILQTLHTSPYLDRKNRNPGRVPGTCEWFQKHLVDSELPTTQSRTTCYFFFKDDFEDQKTATSALSCILHQVFTQKEILFSDKIVKRFEDYKHLAFSFDELWEVLVMVSQDNNAGELVCILDAFDECEVQQRHKFIEALRKFYGTENDTKKNVNLKFLVTSRPYHNIRLDFQPVIHLKGESDAETSKIAREIDVYIEHEVSSIGKNLALNSDEEQLLLQELRRVPNQTYLWVYLTLESIEKDLKIDRARIREVASSLPATVDDAYERILAHSRNVKEAKKLLHIIVAAARPLTLAEMGLALALRQHHRSYEDVEGRLGKRFPKYVTDLCGLFVTITDSKICLIHQTAKEFLVSRHDEDLRGDHDNQLMWKHSLQPRESHSILFQICIQHLLFTEFETHPLDENLDGKVSNYLRDHVFLDYSATNWAAHFRASGIEEDAAIESLRRICDAGSSRCQTWFRIYWASTHTGFPRDFTTLMIASYFGLEQIVKLQLDIDGIEVDSRDGTYHRSALSWASENGFDSVVKMLIKGPRIRLKNIAKLSFSKGTEVDARDMYGRTPLSYAAWNGHMAVVQRLVKAGARVDSVDDIGGTPVSYALCCGQEAVATRLMKGAQVEPMDKIRRELLLSAVEKGHEAIVKRLLDKGADVDSKCNSGRTPLLWAVENGYEAIVKLLLEKGAAIEAVDGTGRTPLSYAAEGGHKAIVKLLLDIGAATDVVDNIGRTPLSYAAVNGHVHLSGMLRTTDRESGSTRDLQDGEPGDTGREPEDVAQSTFHDSGIGTSVSNALPWNTVAKDVAASFVDSGCATASLEKSEEPQECVYDQPDVQDCEDAGTDYSIGASLPDAERDAYISELAEDLIHHVGENLRHASRQMNEQLKEDALKSAHEILPELLRGFALKIGHNPTQMHRDVMDQEHHTEFIPSKIAGSFEENLSDLRLDDADKMTVNEKIEFWQDQEPNESSDEVDESFDDEENESLDEEVSESFDEQVNESSFDEEVNESFDEEVSEASAHILKYRPLIHKTGAYRWLLGRLHRELLLTTVKPDVMGGIHQNIIESLPSRYQVSRKSSSDMYEMSFRVDWDPRAFVTSQDYGVEHGEAIGMAITLTGSDEDAQALDCAEYLGQTWPWMEEKIRQFLNDISRGESGNDLSDGTKLTAWIESSSLVVEAAGTPYSLAEIAEVLAWLGSALRPHQFPKSNDASVFYCRPLIDRIPAEGGPSSRPDTQSRGIIRWDMRFKVRKGLDDRRDSSGQCWFNLFKTQVVVEGYPILRRPEYKTGLEISLDTIAELAQATHATMFDGRFFIKGCWAMLVLGKAAENLMIWHLIFNEDKVQSSYLDPRIADVPSEGIEHVKLSDIFSFRHVVGWCPDVRRCIEGQKPDANGNFPLSELGAPYNGSCWKDVQIPRPIRLPSRRSDKVSGGYLDRIRMARGRFVIMFDVKDNRAWLVDAASALLYLVFSYLEGSRADRDFGPYFKFKLAENAHSDPSQNQAVSVLMHEGNRSQSLLEGSNELFTDRVDNIWYVLDMASAHQEKINNQDKTSYELLGGFEFGDIVTASEVPSSKVRTRVKQLRPSGWTWVSLTRKLNAVTIFGRGFSQLIKPTDSAEVCRHWKQVPLGMDYPAVCVSDLEKALKATDDVYWHAPQKIFESCECHISPSKCDRAHVLLSEDNPRNNADKTFGPRGLDKYPTGAVILGDSSNCARQTEDTSDGFEFNRGSSTSTGTEYLAASISPSMTPRTVEESSDTELKPCSSMPHRPFSPVPAERDSTLHKDGKPGNQIGLSDSSVNTSSYLPNSQQTLSAAEAKIPSAREKNRNPARDGLRGHESGIQTSPTEAASGLPRDLLTLSFSTSEEGSLTPAGKTTKFPSLSERSANPTSDENSTTRRESPVASVRQYRQLIMPFPMSLALLFVSTSALIVHLLFYDPHFYYRTVWNLFLQSNPKFNTGFISIAKILGAVLFAWWWCILPTHVYTWTLLDAWTGNMDYSSIPTYETVHEPGEAAVVDVFAIHGLASNPRSAWRYRGNGTDVFWLKDILPKEEGCSNLRITMLNHHTRWHHDVPTFDIKDHAKRLLSHIEDINQSNRPIIFIAHSFGGLLLKQALDVAITESNSVATRTKGILFLGVPHYGTKTSFWASLLSCTAYWRGSSTSLLEIMAEGGAFIEQLDQKLQPLLQQTSFKHATQTLHL</sequence>
<dbReference type="PROSITE" id="PS50088">
    <property type="entry name" value="ANK_REPEAT"/>
    <property type="match status" value="4"/>
</dbReference>
<dbReference type="SMART" id="SM00248">
    <property type="entry name" value="ANK"/>
    <property type="match status" value="7"/>
</dbReference>
<feature type="compositionally biased region" description="Basic and acidic residues" evidence="4">
    <location>
        <begin position="1060"/>
        <end position="1084"/>
    </location>
</feature>
<dbReference type="Pfam" id="PF12796">
    <property type="entry name" value="Ank_2"/>
    <property type="match status" value="3"/>
</dbReference>
<dbReference type="STRING" id="1325735.A0A428RYV5"/>
<evidence type="ECO:0000256" key="1">
    <source>
        <dbReference type="ARBA" id="ARBA00022737"/>
    </source>
</evidence>
<dbReference type="EMBL" id="NKCK01000406">
    <property type="protein sequence ID" value="RSL82714.1"/>
    <property type="molecule type" value="Genomic_DNA"/>
</dbReference>
<feature type="domain" description="NACHT-NTPase and P-loop NTPases N-terminal" evidence="6">
    <location>
        <begin position="103"/>
        <end position="228"/>
    </location>
</feature>
<name>A0A428RYV5_9HYPO</name>
<dbReference type="PRINTS" id="PR01415">
    <property type="entry name" value="ANKYRIN"/>
</dbReference>
<feature type="transmembrane region" description="Helical" evidence="5">
    <location>
        <begin position="2259"/>
        <end position="2279"/>
    </location>
</feature>
<feature type="repeat" description="ANK" evidence="3">
    <location>
        <begin position="944"/>
        <end position="971"/>
    </location>
</feature>
<keyword evidence="10" id="KW-1185">Reference proteome</keyword>
<feature type="region of interest" description="Disordered" evidence="4">
    <location>
        <begin position="2017"/>
        <end position="2204"/>
    </location>
</feature>
<feature type="region of interest" description="Disordered" evidence="4">
    <location>
        <begin position="1058"/>
        <end position="1094"/>
    </location>
</feature>
<feature type="region of interest" description="Disordered" evidence="4">
    <location>
        <begin position="1268"/>
        <end position="1313"/>
    </location>
</feature>
<feature type="compositionally biased region" description="Basic and acidic residues" evidence="4">
    <location>
        <begin position="2124"/>
        <end position="2141"/>
    </location>
</feature>
<dbReference type="Pfam" id="PF17107">
    <property type="entry name" value="SesA"/>
    <property type="match status" value="1"/>
</dbReference>
<keyword evidence="2 3" id="KW-0040">ANK repeat</keyword>
<dbReference type="InterPro" id="IPR002110">
    <property type="entry name" value="Ankyrin_rpt"/>
</dbReference>
<evidence type="ECO:0000259" key="7">
    <source>
        <dbReference type="Pfam" id="PF22939"/>
    </source>
</evidence>
<dbReference type="SUPFAM" id="SSF48403">
    <property type="entry name" value="Ankyrin repeat"/>
    <property type="match status" value="1"/>
</dbReference>
<dbReference type="InterPro" id="IPR054471">
    <property type="entry name" value="GPIID_WHD"/>
</dbReference>
<dbReference type="Gene3D" id="3.40.50.1820">
    <property type="entry name" value="alpha/beta hydrolase"/>
    <property type="match status" value="1"/>
</dbReference>
<keyword evidence="1" id="KW-0677">Repeat</keyword>
<accession>A0A428RYV5</accession>
<dbReference type="Proteomes" id="UP000287144">
    <property type="component" value="Unassembled WGS sequence"/>
</dbReference>
<feature type="repeat" description="ANK" evidence="3">
    <location>
        <begin position="972"/>
        <end position="1004"/>
    </location>
</feature>
<dbReference type="Gene3D" id="1.25.40.20">
    <property type="entry name" value="Ankyrin repeat-containing domain"/>
    <property type="match status" value="2"/>
</dbReference>
<dbReference type="InterPro" id="IPR036770">
    <property type="entry name" value="Ankyrin_rpt-contain_sf"/>
</dbReference>
<feature type="compositionally biased region" description="Acidic residues" evidence="4">
    <location>
        <begin position="1274"/>
        <end position="1313"/>
    </location>
</feature>
<evidence type="ECO:0000256" key="2">
    <source>
        <dbReference type="ARBA" id="ARBA00023043"/>
    </source>
</evidence>
<organism evidence="9 10">
    <name type="scientific">Fusarium oligoseptatum</name>
    <dbReference type="NCBI Taxonomy" id="2604345"/>
    <lineage>
        <taxon>Eukaryota</taxon>
        <taxon>Fungi</taxon>
        <taxon>Dikarya</taxon>
        <taxon>Ascomycota</taxon>
        <taxon>Pezizomycotina</taxon>
        <taxon>Sordariomycetes</taxon>
        <taxon>Hypocreomycetidae</taxon>
        <taxon>Hypocreales</taxon>
        <taxon>Nectriaceae</taxon>
        <taxon>Fusarium</taxon>
        <taxon>Fusarium solani species complex</taxon>
    </lineage>
</organism>
<dbReference type="PANTHER" id="PTHR24126">
    <property type="entry name" value="ANKYRIN REPEAT, PH AND SEC7 DOMAIN CONTAINING PROTEIN SECG-RELATED"/>
    <property type="match status" value="1"/>
</dbReference>
<dbReference type="InterPro" id="IPR029058">
    <property type="entry name" value="AB_hydrolase_fold"/>
</dbReference>
<dbReference type="InterPro" id="IPR031352">
    <property type="entry name" value="SesA"/>
</dbReference>
<dbReference type="PANTHER" id="PTHR24126:SF14">
    <property type="entry name" value="ANK_REP_REGION DOMAIN-CONTAINING PROTEIN"/>
    <property type="match status" value="1"/>
</dbReference>
<dbReference type="PROSITE" id="PS50297">
    <property type="entry name" value="ANK_REP_REGION"/>
    <property type="match status" value="3"/>
</dbReference>
<dbReference type="SUPFAM" id="SSF53474">
    <property type="entry name" value="alpha/beta-Hydrolases"/>
    <property type="match status" value="1"/>
</dbReference>